<protein>
    <submittedName>
        <fullName evidence="2">Uncharacterized protein</fullName>
    </submittedName>
</protein>
<keyword evidence="3" id="KW-1185">Reference proteome</keyword>
<evidence type="ECO:0000313" key="3">
    <source>
        <dbReference type="Proteomes" id="UP000550707"/>
    </source>
</evidence>
<reference evidence="2 3" key="1">
    <citation type="journal article" date="2020" name="Nature">
        <title>Six reference-quality genomes reveal evolution of bat adaptations.</title>
        <authorList>
            <person name="Jebb D."/>
            <person name="Huang Z."/>
            <person name="Pippel M."/>
            <person name="Hughes G.M."/>
            <person name="Lavrichenko K."/>
            <person name="Devanna P."/>
            <person name="Winkler S."/>
            <person name="Jermiin L.S."/>
            <person name="Skirmuntt E.C."/>
            <person name="Katzourakis A."/>
            <person name="Burkitt-Gray L."/>
            <person name="Ray D.A."/>
            <person name="Sullivan K.A.M."/>
            <person name="Roscito J.G."/>
            <person name="Kirilenko B.M."/>
            <person name="Davalos L.M."/>
            <person name="Corthals A.P."/>
            <person name="Power M.L."/>
            <person name="Jones G."/>
            <person name="Ransome R.D."/>
            <person name="Dechmann D.K.N."/>
            <person name="Locatelli A.G."/>
            <person name="Puechmaille S.J."/>
            <person name="Fedrigo O."/>
            <person name="Jarvis E.D."/>
            <person name="Hiller M."/>
            <person name="Vernes S.C."/>
            <person name="Myers E.W."/>
            <person name="Teeling E.C."/>
        </authorList>
    </citation>
    <scope>NUCLEOTIDE SEQUENCE [LARGE SCALE GENOMIC DNA]</scope>
    <source>
        <strain evidence="2">MMolMol1</strain>
        <tissue evidence="2">Muscle</tissue>
    </source>
</reference>
<accession>A0A7J8I8Y4</accession>
<dbReference type="Proteomes" id="UP000550707">
    <property type="component" value="Unassembled WGS sequence"/>
</dbReference>
<sequence length="151" mass="16490">MTQDSGYWADSLTAEPNQSGQPSSFSWRLVFRNQALSAGCAHCLERPSQLSVRFVYLLRHLLLYLFPCIYTDNHEQDGANSNCSINVNNSLSALAGLAQRLECWPVVCRDPGSVPAKGTYLGCSLSLALVGLCGWQPLDVPFLSLSPSHSI</sequence>
<dbReference type="InParanoid" id="A0A7J8I8Y4"/>
<evidence type="ECO:0000256" key="1">
    <source>
        <dbReference type="SAM" id="MobiDB-lite"/>
    </source>
</evidence>
<feature type="region of interest" description="Disordered" evidence="1">
    <location>
        <begin position="1"/>
        <end position="22"/>
    </location>
</feature>
<comment type="caution">
    <text evidence="2">The sequence shown here is derived from an EMBL/GenBank/DDBJ whole genome shotgun (WGS) entry which is preliminary data.</text>
</comment>
<gene>
    <name evidence="2" type="ORF">HJG59_010606</name>
</gene>
<name>A0A7J8I8Y4_MOLMO</name>
<dbReference type="EMBL" id="JACASF010000004">
    <property type="protein sequence ID" value="KAF6480771.1"/>
    <property type="molecule type" value="Genomic_DNA"/>
</dbReference>
<evidence type="ECO:0000313" key="2">
    <source>
        <dbReference type="EMBL" id="KAF6480771.1"/>
    </source>
</evidence>
<proteinExistence type="predicted"/>
<organism evidence="2 3">
    <name type="scientific">Molossus molossus</name>
    <name type="common">Pallas' mastiff bat</name>
    <name type="synonym">Vespertilio molossus</name>
    <dbReference type="NCBI Taxonomy" id="27622"/>
    <lineage>
        <taxon>Eukaryota</taxon>
        <taxon>Metazoa</taxon>
        <taxon>Chordata</taxon>
        <taxon>Craniata</taxon>
        <taxon>Vertebrata</taxon>
        <taxon>Euteleostomi</taxon>
        <taxon>Mammalia</taxon>
        <taxon>Eutheria</taxon>
        <taxon>Laurasiatheria</taxon>
        <taxon>Chiroptera</taxon>
        <taxon>Yangochiroptera</taxon>
        <taxon>Molossidae</taxon>
        <taxon>Molossus</taxon>
    </lineage>
</organism>
<dbReference type="AlphaFoldDB" id="A0A7J8I8Y4"/>